<evidence type="ECO:0000313" key="2">
    <source>
        <dbReference type="Proteomes" id="UP001652680"/>
    </source>
</evidence>
<dbReference type="RefSeq" id="XP_016986842.1">
    <property type="nucleotide sequence ID" value="XM_017131353.1"/>
</dbReference>
<reference evidence="3" key="2">
    <citation type="submission" date="2025-04" db="UniProtKB">
        <authorList>
            <consortium name="RefSeq"/>
        </authorList>
    </citation>
    <scope>IDENTIFICATION</scope>
</reference>
<dbReference type="CTD" id="32102"/>
<evidence type="ECO:0000313" key="1">
    <source>
        <dbReference type="EnsemblMetazoa" id="XP_016986842.1"/>
    </source>
</evidence>
<protein>
    <submittedName>
        <fullName evidence="3">Uncharacterized protein LOC108049946</fullName>
    </submittedName>
</protein>
<dbReference type="OrthoDB" id="7934209at2759"/>
<organism evidence="3">
    <name type="scientific">Drosophila rhopaloa</name>
    <name type="common">Fruit fly</name>
    <dbReference type="NCBI Taxonomy" id="1041015"/>
    <lineage>
        <taxon>Eukaryota</taxon>
        <taxon>Metazoa</taxon>
        <taxon>Ecdysozoa</taxon>
        <taxon>Arthropoda</taxon>
        <taxon>Hexapoda</taxon>
        <taxon>Insecta</taxon>
        <taxon>Pterygota</taxon>
        <taxon>Neoptera</taxon>
        <taxon>Endopterygota</taxon>
        <taxon>Diptera</taxon>
        <taxon>Brachycera</taxon>
        <taxon>Muscomorpha</taxon>
        <taxon>Ephydroidea</taxon>
        <taxon>Drosophilidae</taxon>
        <taxon>Drosophila</taxon>
        <taxon>Sophophora</taxon>
    </lineage>
</organism>
<keyword evidence="2" id="KW-1185">Reference proteome</keyword>
<evidence type="ECO:0000313" key="3">
    <source>
        <dbReference type="RefSeq" id="XP_016986842.1"/>
    </source>
</evidence>
<dbReference type="AlphaFoldDB" id="A0A6P4F9F3"/>
<reference evidence="1" key="3">
    <citation type="submission" date="2025-05" db="UniProtKB">
        <authorList>
            <consortium name="EnsemblMetazoa"/>
        </authorList>
    </citation>
    <scope>IDENTIFICATION</scope>
</reference>
<name>A0A6P4F9F3_DRORH</name>
<dbReference type="OMA" id="GHLEFRK"/>
<accession>A0A6P4F9F3</accession>
<gene>
    <name evidence="3" type="primary">LOC108049946</name>
    <name evidence="1" type="synonym">108049946</name>
</gene>
<dbReference type="Proteomes" id="UP001652680">
    <property type="component" value="Unassembled WGS sequence"/>
</dbReference>
<proteinExistence type="predicted"/>
<dbReference type="GeneID" id="108049946"/>
<sequence length="180" mass="20804">MEPNKNSEKPQITTVCSSALLNNVSSMSADSCDDLSDIELKDVPAQLETTLKPRPYEASTLFNIDLDEIWGPNSQEEALQEYKERAQKDQQKFFDFVMKSALDLGNRTVNYKPNEEQQRYLDQGPNLQNFVRGSLDFINIATRFQAEHEEMMELQDNIEDQYRFLRNNMVNNAFHQNLAG</sequence>
<dbReference type="EnsemblMetazoa" id="XM_017131353.2">
    <property type="protein sequence ID" value="XP_016986842.1"/>
    <property type="gene ID" value="LOC108049946"/>
</dbReference>
<reference evidence="2" key="1">
    <citation type="journal article" date="2021" name="Elife">
        <title>Highly contiguous assemblies of 101 drosophilid genomes.</title>
        <authorList>
            <person name="Kim B.Y."/>
            <person name="Wang J.R."/>
            <person name="Miller D.E."/>
            <person name="Barmina O."/>
            <person name="Delaney E."/>
            <person name="Thompson A."/>
            <person name="Comeault A.A."/>
            <person name="Peede D."/>
            <person name="D'Agostino E.R."/>
            <person name="Pelaez J."/>
            <person name="Aguilar J.M."/>
            <person name="Haji D."/>
            <person name="Matsunaga T."/>
            <person name="Armstrong E.E."/>
            <person name="Zych M."/>
            <person name="Ogawa Y."/>
            <person name="Stamenkovic-Radak M."/>
            <person name="Jelic M."/>
            <person name="Veselinovic M.S."/>
            <person name="Tanaskovic M."/>
            <person name="Eric P."/>
            <person name="Gao J.J."/>
            <person name="Katoh T.K."/>
            <person name="Toda M.J."/>
            <person name="Watabe H."/>
            <person name="Watada M."/>
            <person name="Davis J.S."/>
            <person name="Moyle L.C."/>
            <person name="Manoli G."/>
            <person name="Bertolini E."/>
            <person name="Kostal V."/>
            <person name="Hawley R.S."/>
            <person name="Takahashi A."/>
            <person name="Jones C.D."/>
            <person name="Price D.K."/>
            <person name="Whiteman N."/>
            <person name="Kopp A."/>
            <person name="Matute D.R."/>
            <person name="Petrov D.A."/>
        </authorList>
    </citation>
    <scope>NUCLEOTIDE SEQUENCE [LARGE SCALE GENOMIC DNA]</scope>
</reference>